<dbReference type="AlphaFoldDB" id="A0A2S9ZWP7"/>
<gene>
    <name evidence="2" type="ORF">AAT19DRAFT_11385</name>
</gene>
<organism evidence="2 3">
    <name type="scientific">Rhodotorula toruloides</name>
    <name type="common">Yeast</name>
    <name type="synonym">Rhodosporidium toruloides</name>
    <dbReference type="NCBI Taxonomy" id="5286"/>
    <lineage>
        <taxon>Eukaryota</taxon>
        <taxon>Fungi</taxon>
        <taxon>Dikarya</taxon>
        <taxon>Basidiomycota</taxon>
        <taxon>Pucciniomycotina</taxon>
        <taxon>Microbotryomycetes</taxon>
        <taxon>Sporidiobolales</taxon>
        <taxon>Sporidiobolaceae</taxon>
        <taxon>Rhodotorula</taxon>
    </lineage>
</organism>
<feature type="compositionally biased region" description="Pro residues" evidence="1">
    <location>
        <begin position="92"/>
        <end position="102"/>
    </location>
</feature>
<feature type="region of interest" description="Disordered" evidence="1">
    <location>
        <begin position="54"/>
        <end position="123"/>
    </location>
</feature>
<dbReference type="EMBL" id="LCTV02000016">
    <property type="protein sequence ID" value="PRQ70153.1"/>
    <property type="molecule type" value="Genomic_DNA"/>
</dbReference>
<dbReference type="Proteomes" id="UP000239560">
    <property type="component" value="Unassembled WGS sequence"/>
</dbReference>
<name>A0A2S9ZWP7_RHOTO</name>
<proteinExistence type="predicted"/>
<protein>
    <submittedName>
        <fullName evidence="2">Uncharacterized protein</fullName>
    </submittedName>
</protein>
<evidence type="ECO:0000256" key="1">
    <source>
        <dbReference type="SAM" id="MobiDB-lite"/>
    </source>
</evidence>
<reference evidence="2 3" key="1">
    <citation type="journal article" date="2018" name="Elife">
        <title>Functional genomics of lipid metabolism in the oleaginous yeast Rhodosporidium toruloides.</title>
        <authorList>
            <person name="Coradetti S.T."/>
            <person name="Pinel D."/>
            <person name="Geiselman G."/>
            <person name="Ito M."/>
            <person name="Mondo S."/>
            <person name="Reilly M.C."/>
            <person name="Cheng Y.F."/>
            <person name="Bauer S."/>
            <person name="Grigoriev I."/>
            <person name="Gladden J.M."/>
            <person name="Simmons B.A."/>
            <person name="Brem R."/>
            <person name="Arkin A.P."/>
            <person name="Skerker J.M."/>
        </authorList>
    </citation>
    <scope>NUCLEOTIDE SEQUENCE [LARGE SCALE GENOMIC DNA]</scope>
    <source>
        <strain evidence="2 3">NBRC 0880</strain>
    </source>
</reference>
<evidence type="ECO:0000313" key="3">
    <source>
        <dbReference type="Proteomes" id="UP000239560"/>
    </source>
</evidence>
<accession>A0A2S9ZWP7</accession>
<comment type="caution">
    <text evidence="2">The sequence shown here is derived from an EMBL/GenBank/DDBJ whole genome shotgun (WGS) entry which is preliminary data.</text>
</comment>
<sequence>MHGLKPTGNLCLNRFHDSHSRLCHTKDRPGPKSLDQVNHGSCRLSPEAMLDYAGNLVKPPKGAGKKAKAEEEARARLKQASLELVRKSESPSPGPDSTPPSPKKARNHRTLFKSPSPIQLDAKDCIKVKKEELE</sequence>
<evidence type="ECO:0000313" key="2">
    <source>
        <dbReference type="EMBL" id="PRQ70153.1"/>
    </source>
</evidence>